<organism evidence="1 2">
    <name type="scientific">Xanthomonas citri pv. citri</name>
    <dbReference type="NCBI Taxonomy" id="611301"/>
    <lineage>
        <taxon>Bacteria</taxon>
        <taxon>Pseudomonadati</taxon>
        <taxon>Pseudomonadota</taxon>
        <taxon>Gammaproteobacteria</taxon>
        <taxon>Lysobacterales</taxon>
        <taxon>Lysobacteraceae</taxon>
        <taxon>Xanthomonas</taxon>
    </lineage>
</organism>
<gene>
    <name evidence="1" type="ORF">GUH15_07385</name>
</gene>
<name>A0A8I0H5P9_XANCI</name>
<evidence type="ECO:0000313" key="2">
    <source>
        <dbReference type="Proteomes" id="UP000653002"/>
    </source>
</evidence>
<evidence type="ECO:0008006" key="3">
    <source>
        <dbReference type="Google" id="ProtNLM"/>
    </source>
</evidence>
<sequence>RGRENKEELMLNEEELKEFSEILRKGKEHYSGNIRIGIPLNGKISHLCTAVTEKLDIKYDGTILPCPAFKEMSVETMEKYGIK</sequence>
<dbReference type="EMBL" id="JAABFR010000441">
    <property type="protein sequence ID" value="MBD4335880.1"/>
    <property type="molecule type" value="Genomic_DNA"/>
</dbReference>
<protein>
    <recommendedName>
        <fullName evidence="3">Radical SAM protein</fullName>
    </recommendedName>
</protein>
<reference evidence="1" key="1">
    <citation type="submission" date="2020-01" db="EMBL/GenBank/DDBJ databases">
        <authorList>
            <person name="Richard D."/>
        </authorList>
    </citation>
    <scope>NUCLEOTIDE SEQUENCE</scope>
    <source>
        <strain evidence="1">JP541</strain>
    </source>
</reference>
<feature type="non-terminal residue" evidence="1">
    <location>
        <position position="83"/>
    </location>
</feature>
<proteinExistence type="predicted"/>
<evidence type="ECO:0000313" key="1">
    <source>
        <dbReference type="EMBL" id="MBD4335880.1"/>
    </source>
</evidence>
<dbReference type="Proteomes" id="UP000653002">
    <property type="component" value="Unassembled WGS sequence"/>
</dbReference>
<accession>A0A8I0H5P9</accession>
<comment type="caution">
    <text evidence="1">The sequence shown here is derived from an EMBL/GenBank/DDBJ whole genome shotgun (WGS) entry which is preliminary data.</text>
</comment>
<feature type="non-terminal residue" evidence="1">
    <location>
        <position position="1"/>
    </location>
</feature>
<dbReference type="AlphaFoldDB" id="A0A8I0H5P9"/>